<organism evidence="3 4">
    <name type="scientific">Tannerella forsythia</name>
    <name type="common">Bacteroides forsythus</name>
    <dbReference type="NCBI Taxonomy" id="28112"/>
    <lineage>
        <taxon>Bacteria</taxon>
        <taxon>Pseudomonadati</taxon>
        <taxon>Bacteroidota</taxon>
        <taxon>Bacteroidia</taxon>
        <taxon>Bacteroidales</taxon>
        <taxon>Tannerellaceae</taxon>
        <taxon>Tannerella</taxon>
    </lineage>
</organism>
<reference evidence="3 4" key="1">
    <citation type="submission" date="2016-09" db="EMBL/GenBank/DDBJ databases">
        <authorList>
            <person name="Capua I."/>
            <person name="De Benedictis P."/>
            <person name="Joannis T."/>
            <person name="Lombin L.H."/>
            <person name="Cattoli G."/>
        </authorList>
    </citation>
    <scope>NUCLEOTIDE SEQUENCE [LARGE SCALE GENOMIC DNA]</scope>
    <source>
        <strain evidence="3 4">UB20</strain>
    </source>
</reference>
<evidence type="ECO:0000313" key="4">
    <source>
        <dbReference type="Proteomes" id="UP000182057"/>
    </source>
</evidence>
<dbReference type="AlphaFoldDB" id="A0A1D3UW30"/>
<keyword evidence="1" id="KW-0472">Membrane</keyword>
<dbReference type="RefSeq" id="WP_046825395.1">
    <property type="nucleotide sequence ID" value="NZ_CAUPTG010000001.1"/>
</dbReference>
<feature type="transmembrane region" description="Helical" evidence="1">
    <location>
        <begin position="167"/>
        <end position="188"/>
    </location>
</feature>
<name>A0A1D3UW30_TANFO</name>
<feature type="transmembrane region" description="Helical" evidence="1">
    <location>
        <begin position="57"/>
        <end position="75"/>
    </location>
</feature>
<dbReference type="CDD" id="cd03395">
    <property type="entry name" value="PAP2_like_4"/>
    <property type="match status" value="1"/>
</dbReference>
<dbReference type="SMART" id="SM00014">
    <property type="entry name" value="acidPPc"/>
    <property type="match status" value="1"/>
</dbReference>
<accession>A0A1D3UW30</accession>
<dbReference type="EMBL" id="FMMM01000078">
    <property type="protein sequence ID" value="SCQ24193.1"/>
    <property type="molecule type" value="Genomic_DNA"/>
</dbReference>
<feature type="transmembrane region" description="Helical" evidence="1">
    <location>
        <begin position="28"/>
        <end position="50"/>
    </location>
</feature>
<keyword evidence="1" id="KW-0812">Transmembrane</keyword>
<dbReference type="InterPro" id="IPR000326">
    <property type="entry name" value="PAP2/HPO"/>
</dbReference>
<dbReference type="Pfam" id="PF01569">
    <property type="entry name" value="PAP2"/>
    <property type="match status" value="1"/>
</dbReference>
<feature type="transmembrane region" description="Helical" evidence="1">
    <location>
        <begin position="209"/>
        <end position="227"/>
    </location>
</feature>
<proteinExistence type="predicted"/>
<evidence type="ECO:0000259" key="2">
    <source>
        <dbReference type="SMART" id="SM00014"/>
    </source>
</evidence>
<dbReference type="PANTHER" id="PTHR14969">
    <property type="entry name" value="SPHINGOSINE-1-PHOSPHATE PHOSPHOHYDROLASE"/>
    <property type="match status" value="1"/>
</dbReference>
<dbReference type="Gene3D" id="1.20.144.10">
    <property type="entry name" value="Phosphatidic acid phosphatase type 2/haloperoxidase"/>
    <property type="match status" value="1"/>
</dbReference>
<feature type="transmembrane region" description="Helical" evidence="1">
    <location>
        <begin position="115"/>
        <end position="136"/>
    </location>
</feature>
<dbReference type="PANTHER" id="PTHR14969:SF13">
    <property type="entry name" value="AT30094P"/>
    <property type="match status" value="1"/>
</dbReference>
<keyword evidence="1" id="KW-1133">Transmembrane helix</keyword>
<feature type="domain" description="Phosphatidic acid phosphatase type 2/haloperoxidase" evidence="2">
    <location>
        <begin position="60"/>
        <end position="182"/>
    </location>
</feature>
<dbReference type="SUPFAM" id="SSF48317">
    <property type="entry name" value="Acid phosphatase/Vanadium-dependent haloperoxidase"/>
    <property type="match status" value="1"/>
</dbReference>
<dbReference type="Proteomes" id="UP000182057">
    <property type="component" value="Unassembled WGS sequence"/>
</dbReference>
<evidence type="ECO:0000256" key="1">
    <source>
        <dbReference type="SAM" id="Phobius"/>
    </source>
</evidence>
<sequence>MLETILEYERTLFLWLNGGHTLYWDHFFWIYSGKMVWIPLALFVLWVICYKRPWKESLLILLFIALTLTLCDQFASSVCKPLFTRLRPTRHPDFMHHVQTVISPLTGSPYLGGRYGFISSHAANAFGFATFTILLFRYRWYTYNIILWAILMSYTRIYLGVHFISDIIPGILSGCFFGWLSFEIYRVIRSRTIKGVGESSLLSYKVTHVRAILYAMWVTIAFILVYSELGVPAWK</sequence>
<protein>
    <submittedName>
        <fullName evidence="3">PAP2 superfamily protein</fullName>
    </submittedName>
</protein>
<evidence type="ECO:0000313" key="3">
    <source>
        <dbReference type="EMBL" id="SCQ24193.1"/>
    </source>
</evidence>
<dbReference type="OrthoDB" id="9789113at2"/>
<gene>
    <name evidence="3" type="ORF">TFUB20_02356</name>
</gene>
<dbReference type="InterPro" id="IPR036938">
    <property type="entry name" value="PAP2/HPO_sf"/>
</dbReference>